<keyword evidence="1" id="KW-1133">Transmembrane helix</keyword>
<protein>
    <submittedName>
        <fullName evidence="3">DUF4126 domain-containing protein</fullName>
    </submittedName>
</protein>
<dbReference type="AlphaFoldDB" id="A0A2D2Q1T2"/>
<gene>
    <name evidence="3" type="ORF">BRW62_06515</name>
</gene>
<feature type="transmembrane region" description="Helical" evidence="1">
    <location>
        <begin position="153"/>
        <end position="169"/>
    </location>
</feature>
<evidence type="ECO:0000313" key="3">
    <source>
        <dbReference type="EMBL" id="ATS18464.1"/>
    </source>
</evidence>
<accession>A0A2D2Q1T2</accession>
<feature type="domain" description="DUF4126" evidence="2">
    <location>
        <begin position="4"/>
        <end position="169"/>
    </location>
</feature>
<reference evidence="3 4" key="1">
    <citation type="submission" date="2016-11" db="EMBL/GenBank/DDBJ databases">
        <title>Complete genome sequence of thermophilic cyanobacteria strain Synechococcus sp. PCC6715.</title>
        <authorList>
            <person name="Tang J."/>
            <person name="Daroch M."/>
            <person name="Liang Y."/>
            <person name="Jiang D."/>
            <person name="Shah M."/>
        </authorList>
    </citation>
    <scope>NUCLEOTIDE SEQUENCE [LARGE SCALE GENOMIC DNA]</scope>
    <source>
        <strain evidence="3 4">PCC 6715</strain>
    </source>
</reference>
<dbReference type="KEGG" id="slw:BRW62_06515"/>
<sequence>MLELLAILSAAAAGGLRLALPLLLIGLLQGPQLWSAVPLLGKLSPYWVVGVLTGWAFLELFLRGHPWGYRLIILVQLCFSPFVGALLGMTVATATATPQWLVGTLSGLFALVVQLVQVGWFYRLGKLPRWLVVAQDILCILLILFALKAPTQGGLIALLLLWLVVRSAKDWRQQQQRTQKQLR</sequence>
<organism evidence="3 4">
    <name type="scientific">Parathermosynechococcus lividus PCC 6715</name>
    <dbReference type="NCBI Taxonomy" id="1917166"/>
    <lineage>
        <taxon>Bacteria</taxon>
        <taxon>Bacillati</taxon>
        <taxon>Cyanobacteriota</taxon>
        <taxon>Cyanophyceae</taxon>
        <taxon>Acaryochloridales</taxon>
        <taxon>Thermosynechococcaceae</taxon>
        <taxon>Parathermosynechococcus</taxon>
    </lineage>
</organism>
<proteinExistence type="predicted"/>
<keyword evidence="1" id="KW-0812">Transmembrane</keyword>
<evidence type="ECO:0000259" key="2">
    <source>
        <dbReference type="Pfam" id="PF13548"/>
    </source>
</evidence>
<dbReference type="Proteomes" id="UP000231057">
    <property type="component" value="Chromosome"/>
</dbReference>
<dbReference type="Pfam" id="PF13548">
    <property type="entry name" value="DUF4126"/>
    <property type="match status" value="1"/>
</dbReference>
<dbReference type="RefSeq" id="WP_099798810.1">
    <property type="nucleotide sequence ID" value="NZ_CP018092.1"/>
</dbReference>
<evidence type="ECO:0000313" key="4">
    <source>
        <dbReference type="Proteomes" id="UP000231057"/>
    </source>
</evidence>
<keyword evidence="1" id="KW-0472">Membrane</keyword>
<reference evidence="4" key="2">
    <citation type="journal article" date="2022" name="Front. Microbiol.">
        <title>Comparative Genomic Analysis Revealed Distinct Molecular Components and Organization of CO2-Concentrating Mechanism in Thermophilic Cyanobacteria.</title>
        <authorList>
            <person name="Tang J."/>
            <person name="Zhou H."/>
            <person name="Yao D."/>
            <person name="Riaz S."/>
            <person name="You D."/>
            <person name="Klepacz-Smolka A."/>
            <person name="Daroch M."/>
        </authorList>
    </citation>
    <scope>NUCLEOTIDE SEQUENCE [LARGE SCALE GENOMIC DNA]</scope>
    <source>
        <strain evidence="4">PCC 6715</strain>
    </source>
</reference>
<name>A0A2D2Q1T2_PARLV</name>
<feature type="transmembrane region" description="Helical" evidence="1">
    <location>
        <begin position="71"/>
        <end position="94"/>
    </location>
</feature>
<keyword evidence="4" id="KW-1185">Reference proteome</keyword>
<dbReference type="EMBL" id="CP018092">
    <property type="protein sequence ID" value="ATS18464.1"/>
    <property type="molecule type" value="Genomic_DNA"/>
</dbReference>
<evidence type="ECO:0000256" key="1">
    <source>
        <dbReference type="SAM" id="Phobius"/>
    </source>
</evidence>
<dbReference type="OrthoDB" id="530021at2"/>
<feature type="transmembrane region" description="Helical" evidence="1">
    <location>
        <begin position="100"/>
        <end position="122"/>
    </location>
</feature>
<dbReference type="InterPro" id="IPR025196">
    <property type="entry name" value="DUF4126"/>
</dbReference>
<feature type="transmembrane region" description="Helical" evidence="1">
    <location>
        <begin position="43"/>
        <end position="62"/>
    </location>
</feature>